<evidence type="ECO:0000256" key="4">
    <source>
        <dbReference type="SAM" id="MobiDB-lite"/>
    </source>
</evidence>
<keyword evidence="7" id="KW-1185">Reference proteome</keyword>
<dbReference type="GO" id="GO:0007165">
    <property type="term" value="P:signal transduction"/>
    <property type="evidence" value="ECO:0007669"/>
    <property type="project" value="InterPro"/>
</dbReference>
<dbReference type="GO" id="GO:0048471">
    <property type="term" value="C:perinuclear region of cytoplasm"/>
    <property type="evidence" value="ECO:0007669"/>
    <property type="project" value="TreeGrafter"/>
</dbReference>
<dbReference type="Gene3D" id="1.25.40.200">
    <property type="entry name" value="Ran-GTPase activating protein 1, C-terminal domain"/>
    <property type="match status" value="1"/>
</dbReference>
<feature type="region of interest" description="Disordered" evidence="4">
    <location>
        <begin position="336"/>
        <end position="383"/>
    </location>
</feature>
<dbReference type="SUPFAM" id="SSF52047">
    <property type="entry name" value="RNI-like"/>
    <property type="match status" value="1"/>
</dbReference>
<feature type="domain" description="Ran-GTPase activating protein 1 C-terminal" evidence="5">
    <location>
        <begin position="389"/>
        <end position="555"/>
    </location>
</feature>
<dbReference type="SUPFAM" id="SSF69099">
    <property type="entry name" value="Ran-GTPase activating protein 1 (RanGAP1), C-terminal domain"/>
    <property type="match status" value="1"/>
</dbReference>
<proteinExistence type="predicted"/>
<name>A0AAW0U4B0_SCYPA</name>
<dbReference type="GO" id="GO:0005634">
    <property type="term" value="C:nucleus"/>
    <property type="evidence" value="ECO:0007669"/>
    <property type="project" value="TreeGrafter"/>
</dbReference>
<evidence type="ECO:0000256" key="3">
    <source>
        <dbReference type="ARBA" id="ARBA00022737"/>
    </source>
</evidence>
<evidence type="ECO:0000256" key="1">
    <source>
        <dbReference type="ARBA" id="ARBA00022468"/>
    </source>
</evidence>
<dbReference type="InterPro" id="IPR001611">
    <property type="entry name" value="Leu-rich_rpt"/>
</dbReference>
<dbReference type="InterPro" id="IPR027038">
    <property type="entry name" value="RanGap"/>
</dbReference>
<dbReference type="InterPro" id="IPR036720">
    <property type="entry name" value="RanGAP1_C_sf"/>
</dbReference>
<sequence length="558" mass="60772">MATTLSFSGKNHKWDTAEDAQPVVDAILAASDLHCLALDGNTLGVEAARVIGDALAAHPEFERAHWKDLFTGRLKSEIPDALRHLFSGLVRAGAKLKELDLSHNALGPVGVEGMVDFMSSPVCYSLEELRLDNNGLGIKGGTMLAQSLLKLVENAKAANTPLKLKVFISGRNRLENEGAEMFAKFFKAVGTLEHVAMPQNGIFHVGIAALASAFSMNPDLRIINLNDNTFTPKGAKAMAEKLPTMQNLEVIDFGDCLLKTAGAKYIADALTDTHTKLQELRLDSNEIGVNGGLSVANAMVNKDNLKVLNLDSNQFGAEGRENIVIVLQDIGRLDSLETLENDENTASEDEDSDEEEDSDDDEEEEEEEDVQELEPSGVSPLKRADAVIQPVKATAAEFRAQPTAARLLGLGNSGPSQLVEEARQLSKGSQEEFIFHCFGLMMRTASLATSNNKQVQEAVKTATDQLAQAVFAEEPKDDLSSVATNSLLIHLGLIKCEDKKFKLEWDLRGCLLTLAAIVKHSAFPDHTKNALQLFLSRPNSKIDAYIQEKHRLMTAIFQ</sequence>
<dbReference type="GO" id="GO:0005829">
    <property type="term" value="C:cytosol"/>
    <property type="evidence" value="ECO:0007669"/>
    <property type="project" value="TreeGrafter"/>
</dbReference>
<keyword evidence="1" id="KW-0343">GTPase activation</keyword>
<dbReference type="InterPro" id="IPR009109">
    <property type="entry name" value="Ran_GTPase_activating_1_C"/>
</dbReference>
<dbReference type="Gene3D" id="3.80.10.10">
    <property type="entry name" value="Ribonuclease Inhibitor"/>
    <property type="match status" value="1"/>
</dbReference>
<dbReference type="Proteomes" id="UP001487740">
    <property type="component" value="Unassembled WGS sequence"/>
</dbReference>
<dbReference type="GO" id="GO:0005096">
    <property type="term" value="F:GTPase activator activity"/>
    <property type="evidence" value="ECO:0007669"/>
    <property type="project" value="UniProtKB-KW"/>
</dbReference>
<comment type="caution">
    <text evidence="6">The sequence shown here is derived from an EMBL/GenBank/DDBJ whole genome shotgun (WGS) entry which is preliminary data.</text>
</comment>
<accession>A0AAW0U4B0</accession>
<evidence type="ECO:0000259" key="5">
    <source>
        <dbReference type="Pfam" id="PF07834"/>
    </source>
</evidence>
<dbReference type="Pfam" id="PF07834">
    <property type="entry name" value="RanGAP1_C"/>
    <property type="match status" value="1"/>
</dbReference>
<evidence type="ECO:0000313" key="7">
    <source>
        <dbReference type="Proteomes" id="UP001487740"/>
    </source>
</evidence>
<feature type="compositionally biased region" description="Acidic residues" evidence="4">
    <location>
        <begin position="337"/>
        <end position="372"/>
    </location>
</feature>
<protein>
    <recommendedName>
        <fullName evidence="5">Ran-GTPase activating protein 1 C-terminal domain-containing protein</fullName>
    </recommendedName>
</protein>
<dbReference type="AlphaFoldDB" id="A0AAW0U4B0"/>
<reference evidence="6 7" key="1">
    <citation type="submission" date="2023-03" db="EMBL/GenBank/DDBJ databases">
        <title>High-quality genome of Scylla paramamosain provides insights in environmental adaptation.</title>
        <authorList>
            <person name="Zhang L."/>
        </authorList>
    </citation>
    <scope>NUCLEOTIDE SEQUENCE [LARGE SCALE GENOMIC DNA]</scope>
    <source>
        <strain evidence="6">LZ_2023a</strain>
        <tissue evidence="6">Muscle</tissue>
    </source>
</reference>
<dbReference type="GO" id="GO:0031267">
    <property type="term" value="F:small GTPase binding"/>
    <property type="evidence" value="ECO:0007669"/>
    <property type="project" value="TreeGrafter"/>
</dbReference>
<dbReference type="InterPro" id="IPR032675">
    <property type="entry name" value="LRR_dom_sf"/>
</dbReference>
<dbReference type="PANTHER" id="PTHR24113:SF12">
    <property type="entry name" value="RAN GTPASE-ACTIVATING PROTEIN 1"/>
    <property type="match status" value="1"/>
</dbReference>
<dbReference type="GO" id="GO:0006913">
    <property type="term" value="P:nucleocytoplasmic transport"/>
    <property type="evidence" value="ECO:0007669"/>
    <property type="project" value="TreeGrafter"/>
</dbReference>
<dbReference type="PANTHER" id="PTHR24113">
    <property type="entry name" value="RAN GTPASE-ACTIVATING PROTEIN 1"/>
    <property type="match status" value="1"/>
</dbReference>
<keyword evidence="3" id="KW-0677">Repeat</keyword>
<dbReference type="SMART" id="SM00368">
    <property type="entry name" value="LRR_RI"/>
    <property type="match status" value="7"/>
</dbReference>
<evidence type="ECO:0000256" key="2">
    <source>
        <dbReference type="ARBA" id="ARBA00022614"/>
    </source>
</evidence>
<keyword evidence="2" id="KW-0433">Leucine-rich repeat</keyword>
<gene>
    <name evidence="6" type="ORF">O3P69_006816</name>
</gene>
<organism evidence="6 7">
    <name type="scientific">Scylla paramamosain</name>
    <name type="common">Mud crab</name>
    <dbReference type="NCBI Taxonomy" id="85552"/>
    <lineage>
        <taxon>Eukaryota</taxon>
        <taxon>Metazoa</taxon>
        <taxon>Ecdysozoa</taxon>
        <taxon>Arthropoda</taxon>
        <taxon>Crustacea</taxon>
        <taxon>Multicrustacea</taxon>
        <taxon>Malacostraca</taxon>
        <taxon>Eumalacostraca</taxon>
        <taxon>Eucarida</taxon>
        <taxon>Decapoda</taxon>
        <taxon>Pleocyemata</taxon>
        <taxon>Brachyura</taxon>
        <taxon>Eubrachyura</taxon>
        <taxon>Portunoidea</taxon>
        <taxon>Portunidae</taxon>
        <taxon>Portuninae</taxon>
        <taxon>Scylla</taxon>
    </lineage>
</organism>
<dbReference type="EMBL" id="JARAKH010000020">
    <property type="protein sequence ID" value="KAK8393756.1"/>
    <property type="molecule type" value="Genomic_DNA"/>
</dbReference>
<evidence type="ECO:0000313" key="6">
    <source>
        <dbReference type="EMBL" id="KAK8393756.1"/>
    </source>
</evidence>
<dbReference type="Pfam" id="PF13516">
    <property type="entry name" value="LRR_6"/>
    <property type="match status" value="4"/>
</dbReference>
<dbReference type="CDD" id="cd00116">
    <property type="entry name" value="LRR_RI"/>
    <property type="match status" value="1"/>
</dbReference>